<dbReference type="SMART" id="SM01120">
    <property type="entry name" value="Dak2"/>
    <property type="match status" value="1"/>
</dbReference>
<feature type="compositionally biased region" description="Polar residues" evidence="13">
    <location>
        <begin position="1"/>
        <end position="10"/>
    </location>
</feature>
<dbReference type="InterPro" id="IPR036117">
    <property type="entry name" value="DhaL_dom_sf"/>
</dbReference>
<evidence type="ECO:0000256" key="6">
    <source>
        <dbReference type="ARBA" id="ARBA00022741"/>
    </source>
</evidence>
<dbReference type="GO" id="GO:0005524">
    <property type="term" value="F:ATP binding"/>
    <property type="evidence" value="ECO:0007669"/>
    <property type="project" value="UniProtKB-KW"/>
</dbReference>
<dbReference type="Gene3D" id="1.25.40.340">
    <property type="match status" value="1"/>
</dbReference>
<keyword evidence="5" id="KW-0808">Transferase</keyword>
<comment type="similarity">
    <text evidence="4">Belongs to the dihydroxyacetone kinase (DAK) family.</text>
</comment>
<dbReference type="FunFam" id="1.20.1250.20:FF:000057">
    <property type="entry name" value="MFS general substrate transporter"/>
    <property type="match status" value="1"/>
</dbReference>
<evidence type="ECO:0000256" key="12">
    <source>
        <dbReference type="ARBA" id="ARBA00048898"/>
    </source>
</evidence>
<dbReference type="UniPathway" id="UPA00617">
    <property type="reaction ID" value="UER00669"/>
</dbReference>
<dbReference type="GO" id="GO:0004371">
    <property type="term" value="F:glycerone kinase activity"/>
    <property type="evidence" value="ECO:0007669"/>
    <property type="project" value="UniProtKB-EC"/>
</dbReference>
<dbReference type="GO" id="GO:0006351">
    <property type="term" value="P:DNA-templated transcription"/>
    <property type="evidence" value="ECO:0007669"/>
    <property type="project" value="InterPro"/>
</dbReference>
<evidence type="ECO:0000256" key="4">
    <source>
        <dbReference type="ARBA" id="ARBA00008757"/>
    </source>
</evidence>
<dbReference type="Pfam" id="PF04082">
    <property type="entry name" value="Fungal_trans"/>
    <property type="match status" value="1"/>
</dbReference>
<dbReference type="PANTHER" id="PTHR28629">
    <property type="entry name" value="TRIOKINASE/FMN CYCLASE"/>
    <property type="match status" value="1"/>
</dbReference>
<comment type="caution">
    <text evidence="18">The sequence shown here is derived from an EMBL/GenBank/DDBJ whole genome shotgun (WGS) entry which is preliminary data.</text>
</comment>
<feature type="transmembrane region" description="Helical" evidence="14">
    <location>
        <begin position="409"/>
        <end position="430"/>
    </location>
</feature>
<dbReference type="InterPro" id="IPR050861">
    <property type="entry name" value="Dihydroxyacetone_Kinase"/>
</dbReference>
<dbReference type="Pfam" id="PF02733">
    <property type="entry name" value="Dak1"/>
    <property type="match status" value="1"/>
</dbReference>
<evidence type="ECO:0000259" key="15">
    <source>
        <dbReference type="PROSITE" id="PS50850"/>
    </source>
</evidence>
<dbReference type="PROSITE" id="PS51480">
    <property type="entry name" value="DHAL"/>
    <property type="match status" value="1"/>
</dbReference>
<sequence>MSFDSSTKMSDTNEKGETWHVESAPSQDGSFEKYVIDPEAERQFLRKIDYRIVPMVWLLYTMSYLDRGNIGNAEAGGMQQSLSITSTQYSVILLVFFISYVIFEVPSNMILTRVRPSIYLSVLCVIWGIVAACMGAAQNFSQIAGIRFCLGIVEAGFSPGVGFYMSSWYKRHELARRYAVYYTATAVSGAFSGLLAGVITNHLHLARGIEGWRWLFIIEGIGSCAVGLFSWIVLPDWPSSTKWLTEDEKILAAQRLLSDDIGATQGETNAPSHWQAMKSAFCDWRTIFLCIMYMLSTGAQTIQYFIPTLVGQLGYTSYSLQFMTIPIYGVAFVCILAFCFTSDIRKERANYITYSALLATVSFIITVTVDDKKVKYAFLCFAVGGVYAACPLTLMWVANIILHPAEKRAVAIAIVNALGNSASIYGSFLWPSYTGPRYVQGFAVTTIFVFLLAVLAQALKVLLRKYPYGKLTAEDAQIFAETNGRKRKRTRKEMNEAEGLDTTSMPRTQRTSDGSIGGYIERRPSNVSERDRTSVQFNNPYQNTSRWNDAIPEYNNNIATQDPGSTTSDTQSLPDNTDLDQLFQSIFSADSSSDARTQVQAANLARNLDSQVAVISGDPAKSDNLELYYYRISGSTAIHPGINRISLKLQARNVSSPIPEIASRSERENDPGKNQPTLDIGQRLFDDNDLVLPHIYIPLLDTFFRTMSQHFPSINRRRMSERLETGTMSSFLLTCICAISARFDSSLGKGSLKACTPFIAKAQLLAVDLLHLPTHDVVTGLLLLAWAHYGQNSESGFWQYSGIAIRMAIDLGLHKNSELYESPAHVVRTRLLFWSLFITDRVLSFVTGRVASIPEDIIEIPLPTDADLFPEPASDMKMDMVPPNVEVVPFPLVVRLMVVCGRISNCLNGRRGKARTFVSRPDTTPELLHELQTQLIQFYTNIPEAMKWSVDAFKYQESRGSGGIFLFLHLWANAVLAQTYQPELSGIRSGEETSVFKDVSRSVKMALTSSRLISECLVFADLLSSLSYCASPGIVQPIYVAGLAYALDMKTSEYTLGSRTTSEGTPTATNAFLKSVARQNLSALMKALQRMEQYWSGVSYVSEVLEQRISGLDLPRINPTASSKNTFIALPDKGILKRFTGKKLPHHTAPATESSLQEAIKENATSASHPGLSLIPSLKVVTNAAHDTKKVATICGGGAGHEPGSTGFVGRGLLSASVSGDVFASPSAKQVYGAIKAVPSAKGTVLIVTNYTGDNLHFGLACQKARADGIENIGMIVVADDVAVEQKPGSMVGRRALSGIILVCKILGAASEFDYSFTQVMNLGHAVNKNLVSIAATLDHCHVPGRDHFAQIPKNTIEIGLGLHNEPDDPYRSFVPFSPSDDVVLFIANMGGMSVLEMGAVVNETLDQLGAKGIKPVRVFNGPFMTSMNAPGISISLLNLTNIAKTSNHTLDELLQLIDAPHGTFSWPGSAVYQQLPDAIINRSREEKFLAMPEMTAKAEMQAPSNLQFEPDVIVDTVKRAALAVLEAEPNLTKWDAIVGDGDCGETCAMGAKAVLDAIDKGLGSDGDVVHLLREITEIIDESMGGTLGAILGIFFAALTQEVRKAAASLTTTPNATFWGNAGAAAIATLQQSTAARVGHRTVMDALVPFVESLQTTNDLQLAIDACRQGGESTAHLAAKLGRATYVSQTENVPDPGAMAVVALTASWRQPHVALVG</sequence>
<comment type="catalytic activity">
    <reaction evidence="11">
        <text>D-glyceraldehyde + ATP = D-glyceraldehyde 3-phosphate + ADP + H(+)</text>
        <dbReference type="Rhea" id="RHEA:13941"/>
        <dbReference type="ChEBI" id="CHEBI:15378"/>
        <dbReference type="ChEBI" id="CHEBI:17378"/>
        <dbReference type="ChEBI" id="CHEBI:30616"/>
        <dbReference type="ChEBI" id="CHEBI:59776"/>
        <dbReference type="ChEBI" id="CHEBI:456216"/>
        <dbReference type="EC" id="2.7.1.28"/>
    </reaction>
</comment>
<feature type="domain" description="Major facilitator superfamily (MFS) profile" evidence="15">
    <location>
        <begin position="52"/>
        <end position="470"/>
    </location>
</feature>
<dbReference type="PROSITE" id="PS50850">
    <property type="entry name" value="MFS"/>
    <property type="match status" value="1"/>
</dbReference>
<dbReference type="Gene3D" id="3.30.1180.20">
    <property type="entry name" value="Dihydroxyacetone kinase, domain 2"/>
    <property type="match status" value="1"/>
</dbReference>
<evidence type="ECO:0000256" key="3">
    <source>
        <dbReference type="ARBA" id="ARBA00004778"/>
    </source>
</evidence>
<organism evidence="18 19">
    <name type="scientific">Bifiguratus adelaidae</name>
    <dbReference type="NCBI Taxonomy" id="1938954"/>
    <lineage>
        <taxon>Eukaryota</taxon>
        <taxon>Fungi</taxon>
        <taxon>Fungi incertae sedis</taxon>
        <taxon>Mucoromycota</taxon>
        <taxon>Mucoromycotina</taxon>
        <taxon>Endogonomycetes</taxon>
        <taxon>Endogonales</taxon>
        <taxon>Endogonales incertae sedis</taxon>
        <taxon>Bifiguratus</taxon>
    </lineage>
</organism>
<feature type="transmembrane region" description="Helical" evidence="14">
    <location>
        <begin position="318"/>
        <end position="339"/>
    </location>
</feature>
<feature type="compositionally biased region" description="Basic and acidic residues" evidence="13">
    <location>
        <begin position="11"/>
        <end position="20"/>
    </location>
</feature>
<accession>A0A261Y1K7</accession>
<evidence type="ECO:0000256" key="13">
    <source>
        <dbReference type="SAM" id="MobiDB-lite"/>
    </source>
</evidence>
<keyword evidence="14" id="KW-1133">Transmembrane helix</keyword>
<dbReference type="PANTHER" id="PTHR28629:SF4">
    <property type="entry name" value="TRIOKINASE_FMN CYCLASE"/>
    <property type="match status" value="1"/>
</dbReference>
<evidence type="ECO:0000256" key="11">
    <source>
        <dbReference type="ARBA" id="ARBA00047974"/>
    </source>
</evidence>
<dbReference type="Gene3D" id="1.20.1250.20">
    <property type="entry name" value="MFS general substrate transporter like domains"/>
    <property type="match status" value="2"/>
</dbReference>
<keyword evidence="19" id="KW-1185">Reference proteome</keyword>
<keyword evidence="9" id="KW-0067">ATP-binding</keyword>
<dbReference type="FunFam" id="1.20.1250.20:FF:000394">
    <property type="entry name" value="MFS general substrate transporter"/>
    <property type="match status" value="1"/>
</dbReference>
<feature type="transmembrane region" description="Helical" evidence="14">
    <location>
        <begin position="211"/>
        <end position="234"/>
    </location>
</feature>
<feature type="compositionally biased region" description="Basic and acidic residues" evidence="13">
    <location>
        <begin position="520"/>
        <end position="533"/>
    </location>
</feature>
<dbReference type="EMBL" id="MVBO01000039">
    <property type="protein sequence ID" value="OZJ04492.1"/>
    <property type="molecule type" value="Genomic_DNA"/>
</dbReference>
<keyword evidence="8" id="KW-0319">Glycerol metabolism</keyword>
<dbReference type="GO" id="GO:0003677">
    <property type="term" value="F:DNA binding"/>
    <property type="evidence" value="ECO:0007669"/>
    <property type="project" value="InterPro"/>
</dbReference>
<dbReference type="SMART" id="SM00906">
    <property type="entry name" value="Fungal_trans"/>
    <property type="match status" value="2"/>
</dbReference>
<feature type="domain" description="DhaK" evidence="17">
    <location>
        <begin position="1147"/>
        <end position="1467"/>
    </location>
</feature>
<dbReference type="InterPro" id="IPR036259">
    <property type="entry name" value="MFS_trans_sf"/>
</dbReference>
<dbReference type="GO" id="GO:0016020">
    <property type="term" value="C:membrane"/>
    <property type="evidence" value="ECO:0007669"/>
    <property type="project" value="UniProtKB-SubCell"/>
</dbReference>
<dbReference type="Proteomes" id="UP000242875">
    <property type="component" value="Unassembled WGS sequence"/>
</dbReference>
<keyword evidence="10" id="KW-0539">Nucleus</keyword>
<feature type="transmembrane region" description="Helical" evidence="14">
    <location>
        <begin position="178"/>
        <end position="199"/>
    </location>
</feature>
<dbReference type="Gene3D" id="3.40.50.10440">
    <property type="entry name" value="Dihydroxyacetone kinase, domain 1"/>
    <property type="match status" value="1"/>
</dbReference>
<evidence type="ECO:0000313" key="19">
    <source>
        <dbReference type="Proteomes" id="UP000242875"/>
    </source>
</evidence>
<feature type="region of interest" description="Disordered" evidence="13">
    <location>
        <begin position="484"/>
        <end position="547"/>
    </location>
</feature>
<evidence type="ECO:0000256" key="7">
    <source>
        <dbReference type="ARBA" id="ARBA00022777"/>
    </source>
</evidence>
<feature type="compositionally biased region" description="Polar residues" evidence="13">
    <location>
        <begin position="534"/>
        <end position="547"/>
    </location>
</feature>
<comment type="pathway">
    <text evidence="3">Polyol metabolism; glycerol fermentation; glycerone phosphate from glycerol (oxidative route): step 2/2.</text>
</comment>
<dbReference type="GO" id="GO:0022857">
    <property type="term" value="F:transmembrane transporter activity"/>
    <property type="evidence" value="ECO:0007669"/>
    <property type="project" value="InterPro"/>
</dbReference>
<evidence type="ECO:0000256" key="14">
    <source>
        <dbReference type="SAM" id="Phobius"/>
    </source>
</evidence>
<comment type="catalytic activity">
    <reaction evidence="12">
        <text>dihydroxyacetone + ATP = dihydroxyacetone phosphate + ADP + H(+)</text>
        <dbReference type="Rhea" id="RHEA:15773"/>
        <dbReference type="ChEBI" id="CHEBI:15378"/>
        <dbReference type="ChEBI" id="CHEBI:16016"/>
        <dbReference type="ChEBI" id="CHEBI:30616"/>
        <dbReference type="ChEBI" id="CHEBI:57642"/>
        <dbReference type="ChEBI" id="CHEBI:456216"/>
        <dbReference type="EC" id="2.7.1.29"/>
    </reaction>
</comment>
<proteinExistence type="inferred from homology"/>
<keyword evidence="14" id="KW-0812">Transmembrane</keyword>
<feature type="region of interest" description="Disordered" evidence="13">
    <location>
        <begin position="1"/>
        <end position="25"/>
    </location>
</feature>
<dbReference type="SUPFAM" id="SSF101473">
    <property type="entry name" value="DhaL-like"/>
    <property type="match status" value="1"/>
</dbReference>
<dbReference type="InterPro" id="IPR004006">
    <property type="entry name" value="DhaK_dom"/>
</dbReference>
<comment type="subcellular location">
    <subcellularLocation>
        <location evidence="2">Membrane</location>
        <topology evidence="2">Multi-pass membrane protein</topology>
    </subcellularLocation>
</comment>
<dbReference type="SUPFAM" id="SSF103473">
    <property type="entry name" value="MFS general substrate transporter"/>
    <property type="match status" value="1"/>
</dbReference>
<dbReference type="OrthoDB" id="1724672at2759"/>
<evidence type="ECO:0000313" key="18">
    <source>
        <dbReference type="EMBL" id="OZJ04492.1"/>
    </source>
</evidence>
<keyword evidence="14" id="KW-0472">Membrane</keyword>
<evidence type="ECO:0000256" key="2">
    <source>
        <dbReference type="ARBA" id="ARBA00004141"/>
    </source>
</evidence>
<dbReference type="CDD" id="cd12148">
    <property type="entry name" value="fungal_TF_MHR"/>
    <property type="match status" value="1"/>
</dbReference>
<dbReference type="GO" id="GO:0008270">
    <property type="term" value="F:zinc ion binding"/>
    <property type="evidence" value="ECO:0007669"/>
    <property type="project" value="InterPro"/>
</dbReference>
<feature type="transmembrane region" description="Helical" evidence="14">
    <location>
        <begin position="117"/>
        <end position="137"/>
    </location>
</feature>
<reference evidence="18 19" key="1">
    <citation type="journal article" date="2017" name="Mycologia">
        <title>Bifiguratus adelaidae, gen. et sp. nov., a new member of Mucoromycotina in endophytic and soil-dwelling habitats.</title>
        <authorList>
            <person name="Torres-Cruz T.J."/>
            <person name="Billingsley Tobias T.L."/>
            <person name="Almatruk M."/>
            <person name="Hesse C."/>
            <person name="Kuske C.R."/>
            <person name="Desiro A."/>
            <person name="Benucci G.M."/>
            <person name="Bonito G."/>
            <person name="Stajich J.E."/>
            <person name="Dunlap C."/>
            <person name="Arnold A.E."/>
            <person name="Porras-Alfaro A."/>
        </authorList>
    </citation>
    <scope>NUCLEOTIDE SEQUENCE [LARGE SCALE GENOMIC DNA]</scope>
    <source>
        <strain evidence="18 19">AZ0501</strain>
    </source>
</reference>
<dbReference type="InterPro" id="IPR020846">
    <property type="entry name" value="MFS_dom"/>
</dbReference>
<evidence type="ECO:0000256" key="1">
    <source>
        <dbReference type="ARBA" id="ARBA00003264"/>
    </source>
</evidence>
<evidence type="ECO:0008006" key="20">
    <source>
        <dbReference type="Google" id="ProtNLM"/>
    </source>
</evidence>
<feature type="transmembrane region" description="Helical" evidence="14">
    <location>
        <begin position="143"/>
        <end position="166"/>
    </location>
</feature>
<feature type="transmembrane region" description="Helical" evidence="14">
    <location>
        <begin position="85"/>
        <end position="105"/>
    </location>
</feature>
<evidence type="ECO:0000256" key="10">
    <source>
        <dbReference type="ARBA" id="ARBA00023242"/>
    </source>
</evidence>
<feature type="domain" description="DhaL" evidence="16">
    <location>
        <begin position="1512"/>
        <end position="1710"/>
    </location>
</feature>
<dbReference type="SUPFAM" id="SSF82549">
    <property type="entry name" value="DAK1/DegV-like"/>
    <property type="match status" value="1"/>
</dbReference>
<dbReference type="Pfam" id="PF07690">
    <property type="entry name" value="MFS_1"/>
    <property type="match status" value="1"/>
</dbReference>
<gene>
    <name evidence="18" type="ORF">BZG36_02667</name>
</gene>
<keyword evidence="6" id="KW-0547">Nucleotide-binding</keyword>
<evidence type="ECO:0000256" key="8">
    <source>
        <dbReference type="ARBA" id="ARBA00022798"/>
    </source>
</evidence>
<feature type="transmembrane region" description="Helical" evidence="14">
    <location>
        <begin position="375"/>
        <end position="397"/>
    </location>
</feature>
<dbReference type="PROSITE" id="PS51481">
    <property type="entry name" value="DHAK"/>
    <property type="match status" value="1"/>
</dbReference>
<protein>
    <recommendedName>
        <fullName evidence="20">Major facilitator superfamily (MFS) profile domain-containing protein</fullName>
    </recommendedName>
</protein>
<dbReference type="InterPro" id="IPR004007">
    <property type="entry name" value="DhaL_dom"/>
</dbReference>
<feature type="compositionally biased region" description="Polar residues" evidence="13">
    <location>
        <begin position="501"/>
        <end position="514"/>
    </location>
</feature>
<feature type="transmembrane region" description="Helical" evidence="14">
    <location>
        <begin position="287"/>
        <end position="306"/>
    </location>
</feature>
<comment type="function">
    <text evidence="1">Catalyzes both the phosphorylation of dihydroxyacetone and of glyceraldehyde.</text>
</comment>
<feature type="region of interest" description="Disordered" evidence="13">
    <location>
        <begin position="658"/>
        <end position="679"/>
    </location>
</feature>
<evidence type="ECO:0000259" key="16">
    <source>
        <dbReference type="PROSITE" id="PS51480"/>
    </source>
</evidence>
<keyword evidence="7" id="KW-0418">Kinase</keyword>
<dbReference type="InterPro" id="IPR007219">
    <property type="entry name" value="XnlR_reg_dom"/>
</dbReference>
<dbReference type="Pfam" id="PF02734">
    <property type="entry name" value="Dak2"/>
    <property type="match status" value="1"/>
</dbReference>
<feature type="transmembrane region" description="Helical" evidence="14">
    <location>
        <begin position="442"/>
        <end position="463"/>
    </location>
</feature>
<dbReference type="InterPro" id="IPR011701">
    <property type="entry name" value="MFS"/>
</dbReference>
<evidence type="ECO:0000256" key="5">
    <source>
        <dbReference type="ARBA" id="ARBA00022679"/>
    </source>
</evidence>
<dbReference type="GO" id="GO:0005829">
    <property type="term" value="C:cytosol"/>
    <property type="evidence" value="ECO:0007669"/>
    <property type="project" value="TreeGrafter"/>
</dbReference>
<evidence type="ECO:0000256" key="9">
    <source>
        <dbReference type="ARBA" id="ARBA00022840"/>
    </source>
</evidence>
<dbReference type="GO" id="GO:0019588">
    <property type="term" value="P:anaerobic glycerol catabolic process"/>
    <property type="evidence" value="ECO:0007669"/>
    <property type="project" value="UniProtKB-UniPathway"/>
</dbReference>
<dbReference type="FunFam" id="3.40.50.10440:FF:000001">
    <property type="entry name" value="Dihydroxyacetone kinase, DhaK subunit"/>
    <property type="match status" value="1"/>
</dbReference>
<dbReference type="FunFam" id="1.25.40.340:FF:000002">
    <property type="entry name" value="Dihydroxyacetone kinase, L subunit"/>
    <property type="match status" value="1"/>
</dbReference>
<name>A0A261Y1K7_9FUNG</name>
<evidence type="ECO:0000259" key="17">
    <source>
        <dbReference type="PROSITE" id="PS51481"/>
    </source>
</evidence>
<dbReference type="GO" id="GO:0050354">
    <property type="term" value="F:triokinase activity"/>
    <property type="evidence" value="ECO:0007669"/>
    <property type="project" value="UniProtKB-EC"/>
</dbReference>